<comment type="caution">
    <text evidence="1">The sequence shown here is derived from an EMBL/GenBank/DDBJ whole genome shotgun (WGS) entry which is preliminary data.</text>
</comment>
<name>A0A4Y2VI53_ARAVE</name>
<protein>
    <submittedName>
        <fullName evidence="1">Uncharacterized protein</fullName>
    </submittedName>
</protein>
<dbReference type="AlphaFoldDB" id="A0A4Y2VI53"/>
<proteinExistence type="predicted"/>
<gene>
    <name evidence="1" type="ORF">AVEN_33172_1</name>
</gene>
<accession>A0A4Y2VI53</accession>
<dbReference type="EMBL" id="BGPR01047150">
    <property type="protein sequence ID" value="GBO24158.1"/>
    <property type="molecule type" value="Genomic_DNA"/>
</dbReference>
<reference evidence="1 2" key="1">
    <citation type="journal article" date="2019" name="Sci. Rep.">
        <title>Orb-weaving spider Araneus ventricosus genome elucidates the spidroin gene catalogue.</title>
        <authorList>
            <person name="Kono N."/>
            <person name="Nakamura H."/>
            <person name="Ohtoshi R."/>
            <person name="Moran D.A.P."/>
            <person name="Shinohara A."/>
            <person name="Yoshida Y."/>
            <person name="Fujiwara M."/>
            <person name="Mori M."/>
            <person name="Tomita M."/>
            <person name="Arakawa K."/>
        </authorList>
    </citation>
    <scope>NUCLEOTIDE SEQUENCE [LARGE SCALE GENOMIC DNA]</scope>
</reference>
<evidence type="ECO:0000313" key="1">
    <source>
        <dbReference type="EMBL" id="GBO24158.1"/>
    </source>
</evidence>
<dbReference type="Proteomes" id="UP000499080">
    <property type="component" value="Unassembled WGS sequence"/>
</dbReference>
<organism evidence="1 2">
    <name type="scientific">Araneus ventricosus</name>
    <name type="common">Orbweaver spider</name>
    <name type="synonym">Epeira ventricosa</name>
    <dbReference type="NCBI Taxonomy" id="182803"/>
    <lineage>
        <taxon>Eukaryota</taxon>
        <taxon>Metazoa</taxon>
        <taxon>Ecdysozoa</taxon>
        <taxon>Arthropoda</taxon>
        <taxon>Chelicerata</taxon>
        <taxon>Arachnida</taxon>
        <taxon>Araneae</taxon>
        <taxon>Araneomorphae</taxon>
        <taxon>Entelegynae</taxon>
        <taxon>Araneoidea</taxon>
        <taxon>Araneidae</taxon>
        <taxon>Araneus</taxon>
    </lineage>
</organism>
<evidence type="ECO:0000313" key="2">
    <source>
        <dbReference type="Proteomes" id="UP000499080"/>
    </source>
</evidence>
<sequence length="144" mass="16394">MLRPQHLDYEQFGCDRHDFTTLNLGFPCCTILYGTPLAPEMKISGLQFGWQPNLNSAWMLSSLPKKCFGKSPDYDCGLDQGTVSHLVYGYPNFDAIRKEFLPENLLSLALLDLAVNLKAKTGVKTFLALFYQSYFTCLKRSFFE</sequence>
<keyword evidence="2" id="KW-1185">Reference proteome</keyword>